<dbReference type="PRINTS" id="PR00319">
    <property type="entry name" value="GPROTEINB"/>
</dbReference>
<evidence type="ECO:0000313" key="5">
    <source>
        <dbReference type="Proteomes" id="UP000054485"/>
    </source>
</evidence>
<dbReference type="SMART" id="SM00320">
    <property type="entry name" value="WD40"/>
    <property type="match status" value="5"/>
</dbReference>
<dbReference type="Gene3D" id="2.130.10.10">
    <property type="entry name" value="YVTN repeat-like/Quinoprotein amine dehydrogenase"/>
    <property type="match status" value="2"/>
</dbReference>
<dbReference type="InterPro" id="IPR019775">
    <property type="entry name" value="WD40_repeat_CS"/>
</dbReference>
<accession>A0A0D0A2Y6</accession>
<reference evidence="4 5" key="1">
    <citation type="submission" date="2014-04" db="EMBL/GenBank/DDBJ databases">
        <authorList>
            <consortium name="DOE Joint Genome Institute"/>
            <person name="Kuo A."/>
            <person name="Ruytinx J."/>
            <person name="Rineau F."/>
            <person name="Colpaert J."/>
            <person name="Kohler A."/>
            <person name="Nagy L.G."/>
            <person name="Floudas D."/>
            <person name="Copeland A."/>
            <person name="Barry K.W."/>
            <person name="Cichocki N."/>
            <person name="Veneault-Fourrey C."/>
            <person name="LaButti K."/>
            <person name="Lindquist E.A."/>
            <person name="Lipzen A."/>
            <person name="Lundell T."/>
            <person name="Morin E."/>
            <person name="Murat C."/>
            <person name="Sun H."/>
            <person name="Tunlid A."/>
            <person name="Henrissat B."/>
            <person name="Grigoriev I.V."/>
            <person name="Hibbett D.S."/>
            <person name="Martin F."/>
            <person name="Nordberg H.P."/>
            <person name="Cantor M.N."/>
            <person name="Hua S.X."/>
        </authorList>
    </citation>
    <scope>NUCLEOTIDE SEQUENCE [LARGE SCALE GENOMIC DNA]</scope>
    <source>
        <strain evidence="4 5">UH-Slu-Lm8-n1</strain>
    </source>
</reference>
<protein>
    <submittedName>
        <fullName evidence="4">Unplaced genomic scaffold CY34scaffold_1073, whole genome shotgun sequence</fullName>
    </submittedName>
</protein>
<dbReference type="Pfam" id="PF00400">
    <property type="entry name" value="WD40"/>
    <property type="match status" value="5"/>
</dbReference>
<sequence>PDGKRIIVRSWDGLFRVRDLETGTQIGEEWEDKDQGVGTIALSLDDKKIASGSWNGAVKLWSVDTGKVIKTWTGHTNSVFSVCWSPDGGRVVSGSDDGRFIVWDVKSGKTILGPINTGDDVHAVCYSPNAMMIATGTIRGGLKIWNANSATWTVVDLCKIYVDAISISPNDRILVMSYSDKTAQLWDLETNQPIGTPLQQPGYVESVTFSVDGKFLLTYGYDDHIYTWD</sequence>
<feature type="non-terminal residue" evidence="4">
    <location>
        <position position="229"/>
    </location>
</feature>
<dbReference type="InterPro" id="IPR020472">
    <property type="entry name" value="WD40_PAC1"/>
</dbReference>
<keyword evidence="2" id="KW-0677">Repeat</keyword>
<reference evidence="5" key="2">
    <citation type="submission" date="2015-01" db="EMBL/GenBank/DDBJ databases">
        <title>Evolutionary Origins and Diversification of the Mycorrhizal Mutualists.</title>
        <authorList>
            <consortium name="DOE Joint Genome Institute"/>
            <consortium name="Mycorrhizal Genomics Consortium"/>
            <person name="Kohler A."/>
            <person name="Kuo A."/>
            <person name="Nagy L.G."/>
            <person name="Floudas D."/>
            <person name="Copeland A."/>
            <person name="Barry K.W."/>
            <person name="Cichocki N."/>
            <person name="Veneault-Fourrey C."/>
            <person name="LaButti K."/>
            <person name="Lindquist E.A."/>
            <person name="Lipzen A."/>
            <person name="Lundell T."/>
            <person name="Morin E."/>
            <person name="Murat C."/>
            <person name="Riley R."/>
            <person name="Ohm R."/>
            <person name="Sun H."/>
            <person name="Tunlid A."/>
            <person name="Henrissat B."/>
            <person name="Grigoriev I.V."/>
            <person name="Hibbett D.S."/>
            <person name="Martin F."/>
        </authorList>
    </citation>
    <scope>NUCLEOTIDE SEQUENCE [LARGE SCALE GENOMIC DNA]</scope>
    <source>
        <strain evidence="5">UH-Slu-Lm8-n1</strain>
    </source>
</reference>
<dbReference type="PROSITE" id="PS50294">
    <property type="entry name" value="WD_REPEATS_REGION"/>
    <property type="match status" value="2"/>
</dbReference>
<dbReference type="InParanoid" id="A0A0D0A2Y6"/>
<dbReference type="InterPro" id="IPR001680">
    <property type="entry name" value="WD40_rpt"/>
</dbReference>
<dbReference type="SUPFAM" id="SSF50978">
    <property type="entry name" value="WD40 repeat-like"/>
    <property type="match status" value="1"/>
</dbReference>
<dbReference type="PRINTS" id="PR00320">
    <property type="entry name" value="GPROTEINBRPT"/>
</dbReference>
<dbReference type="PANTHER" id="PTHR19848">
    <property type="entry name" value="WD40 REPEAT PROTEIN"/>
    <property type="match status" value="1"/>
</dbReference>
<proteinExistence type="predicted"/>
<dbReference type="EMBL" id="KN836204">
    <property type="protein sequence ID" value="KIK32529.1"/>
    <property type="molecule type" value="Genomic_DNA"/>
</dbReference>
<keyword evidence="5" id="KW-1185">Reference proteome</keyword>
<dbReference type="Proteomes" id="UP000054485">
    <property type="component" value="Unassembled WGS sequence"/>
</dbReference>
<feature type="repeat" description="WD" evidence="3">
    <location>
        <begin position="72"/>
        <end position="113"/>
    </location>
</feature>
<dbReference type="CDD" id="cd00200">
    <property type="entry name" value="WD40"/>
    <property type="match status" value="1"/>
</dbReference>
<feature type="non-terminal residue" evidence="4">
    <location>
        <position position="1"/>
    </location>
</feature>
<dbReference type="PANTHER" id="PTHR19848:SF8">
    <property type="entry name" value="F-BOX AND WD REPEAT DOMAIN CONTAINING 7"/>
    <property type="match status" value="1"/>
</dbReference>
<evidence type="ECO:0000256" key="3">
    <source>
        <dbReference type="PROSITE-ProRule" id="PRU00221"/>
    </source>
</evidence>
<dbReference type="PROSITE" id="PS50082">
    <property type="entry name" value="WD_REPEATS_2"/>
    <property type="match status" value="4"/>
</dbReference>
<keyword evidence="1 3" id="KW-0853">WD repeat</keyword>
<dbReference type="AlphaFoldDB" id="A0A0D0A2Y6"/>
<feature type="repeat" description="WD" evidence="3">
    <location>
        <begin position="204"/>
        <end position="229"/>
    </location>
</feature>
<dbReference type="HOGENOM" id="CLU_000288_57_33_1"/>
<dbReference type="InterPro" id="IPR001632">
    <property type="entry name" value="WD40_G-protein_beta-like"/>
</dbReference>
<evidence type="ECO:0000256" key="1">
    <source>
        <dbReference type="ARBA" id="ARBA00022574"/>
    </source>
</evidence>
<organism evidence="4 5">
    <name type="scientific">Suillus luteus UH-Slu-Lm8-n1</name>
    <dbReference type="NCBI Taxonomy" id="930992"/>
    <lineage>
        <taxon>Eukaryota</taxon>
        <taxon>Fungi</taxon>
        <taxon>Dikarya</taxon>
        <taxon>Basidiomycota</taxon>
        <taxon>Agaricomycotina</taxon>
        <taxon>Agaricomycetes</taxon>
        <taxon>Agaricomycetidae</taxon>
        <taxon>Boletales</taxon>
        <taxon>Suillineae</taxon>
        <taxon>Suillaceae</taxon>
        <taxon>Suillus</taxon>
    </lineage>
</organism>
<name>A0A0D0A2Y6_9AGAM</name>
<gene>
    <name evidence="4" type="ORF">CY34DRAFT_36503</name>
</gene>
<dbReference type="InterPro" id="IPR015943">
    <property type="entry name" value="WD40/YVTN_repeat-like_dom_sf"/>
</dbReference>
<dbReference type="InterPro" id="IPR036322">
    <property type="entry name" value="WD40_repeat_dom_sf"/>
</dbReference>
<evidence type="ECO:0000313" key="4">
    <source>
        <dbReference type="EMBL" id="KIK32529.1"/>
    </source>
</evidence>
<dbReference type="OrthoDB" id="674604at2759"/>
<feature type="repeat" description="WD" evidence="3">
    <location>
        <begin position="30"/>
        <end position="71"/>
    </location>
</feature>
<evidence type="ECO:0000256" key="2">
    <source>
        <dbReference type="ARBA" id="ARBA00022737"/>
    </source>
</evidence>
<feature type="repeat" description="WD" evidence="3">
    <location>
        <begin position="162"/>
        <end position="196"/>
    </location>
</feature>
<dbReference type="PROSITE" id="PS00678">
    <property type="entry name" value="WD_REPEATS_1"/>
    <property type="match status" value="1"/>
</dbReference>
<dbReference type="STRING" id="930992.A0A0D0A2Y6"/>